<evidence type="ECO:0000313" key="4">
    <source>
        <dbReference type="Proteomes" id="UP000029964"/>
    </source>
</evidence>
<dbReference type="Pfam" id="PF12937">
    <property type="entry name" value="F-box-like"/>
    <property type="match status" value="1"/>
</dbReference>
<feature type="compositionally biased region" description="Basic residues" evidence="1">
    <location>
        <begin position="79"/>
        <end position="88"/>
    </location>
</feature>
<feature type="compositionally biased region" description="Low complexity" evidence="1">
    <location>
        <begin position="445"/>
        <end position="457"/>
    </location>
</feature>
<dbReference type="HOGENOM" id="CLU_024462_1_0_1"/>
<comment type="caution">
    <text evidence="3">The sequence shown here is derived from an EMBL/GenBank/DDBJ whole genome shotgun (WGS) entry which is preliminary data.</text>
</comment>
<feature type="region of interest" description="Disordered" evidence="1">
    <location>
        <begin position="444"/>
        <end position="475"/>
    </location>
</feature>
<dbReference type="STRING" id="857340.A0A086SZL3"/>
<dbReference type="Proteomes" id="UP000029964">
    <property type="component" value="Unassembled WGS sequence"/>
</dbReference>
<dbReference type="InterPro" id="IPR036047">
    <property type="entry name" value="F-box-like_dom_sf"/>
</dbReference>
<dbReference type="Gene3D" id="1.20.1280.50">
    <property type="match status" value="1"/>
</dbReference>
<dbReference type="SUPFAM" id="SSF81383">
    <property type="entry name" value="F-box domain"/>
    <property type="match status" value="1"/>
</dbReference>
<accession>A0A086SZL3</accession>
<feature type="compositionally biased region" description="Low complexity" evidence="1">
    <location>
        <begin position="35"/>
        <end position="44"/>
    </location>
</feature>
<feature type="domain" description="F-box" evidence="2">
    <location>
        <begin position="102"/>
        <end position="148"/>
    </location>
</feature>
<dbReference type="PANTHER" id="PTHR46731">
    <property type="entry name" value="F-BOX ONLY PROTEIN 15"/>
    <property type="match status" value="1"/>
</dbReference>
<gene>
    <name evidence="3" type="ORF">ACRE_067010</name>
</gene>
<keyword evidence="4" id="KW-1185">Reference proteome</keyword>
<feature type="region of interest" description="Disordered" evidence="1">
    <location>
        <begin position="1"/>
        <end position="102"/>
    </location>
</feature>
<dbReference type="Gene3D" id="2.130.10.10">
    <property type="entry name" value="YVTN repeat-like/Quinoprotein amine dehydrogenase"/>
    <property type="match status" value="1"/>
</dbReference>
<feature type="compositionally biased region" description="Low complexity" evidence="1">
    <location>
        <begin position="8"/>
        <end position="22"/>
    </location>
</feature>
<reference evidence="4" key="1">
    <citation type="journal article" date="2014" name="Genome Announc.">
        <title>Genome sequence and annotation of Acremonium chrysogenum, producer of the beta-lactam antibiotic cephalosporin C.</title>
        <authorList>
            <person name="Terfehr D."/>
            <person name="Dahlmann T.A."/>
            <person name="Specht T."/>
            <person name="Zadra I."/>
            <person name="Kuernsteiner H."/>
            <person name="Kueck U."/>
        </authorList>
    </citation>
    <scope>NUCLEOTIDE SEQUENCE [LARGE SCALE GENOMIC DNA]</scope>
    <source>
        <strain evidence="4">ATCC 11550 / CBS 779.69 / DSM 880 / IAM 14645 / JCM 23072 / IMI 49137</strain>
    </source>
</reference>
<protein>
    <submittedName>
        <fullName evidence="3">F-box protein-like protein</fullName>
    </submittedName>
</protein>
<dbReference type="GO" id="GO:0019005">
    <property type="term" value="C:SCF ubiquitin ligase complex"/>
    <property type="evidence" value="ECO:0007669"/>
    <property type="project" value="TreeGrafter"/>
</dbReference>
<name>A0A086SZL3_HAPC1</name>
<dbReference type="InterPro" id="IPR036322">
    <property type="entry name" value="WD40_repeat_dom_sf"/>
</dbReference>
<evidence type="ECO:0000259" key="2">
    <source>
        <dbReference type="PROSITE" id="PS50181"/>
    </source>
</evidence>
<dbReference type="SUPFAM" id="SSF50978">
    <property type="entry name" value="WD40 repeat-like"/>
    <property type="match status" value="1"/>
</dbReference>
<dbReference type="InterPro" id="IPR001810">
    <property type="entry name" value="F-box_dom"/>
</dbReference>
<proteinExistence type="predicted"/>
<dbReference type="PANTHER" id="PTHR46731:SF1">
    <property type="entry name" value="F-BOX ONLY PROTEIN 15"/>
    <property type="match status" value="1"/>
</dbReference>
<evidence type="ECO:0000313" key="3">
    <source>
        <dbReference type="EMBL" id="KFH42545.1"/>
    </source>
</evidence>
<dbReference type="PROSITE" id="PS50181">
    <property type="entry name" value="FBOX"/>
    <property type="match status" value="1"/>
</dbReference>
<organism evidence="3 4">
    <name type="scientific">Hapsidospora chrysogenum (strain ATCC 11550 / CBS 779.69 / DSM 880 / IAM 14645 / JCM 23072 / IMI 49137)</name>
    <name type="common">Acremonium chrysogenum</name>
    <dbReference type="NCBI Taxonomy" id="857340"/>
    <lineage>
        <taxon>Eukaryota</taxon>
        <taxon>Fungi</taxon>
        <taxon>Dikarya</taxon>
        <taxon>Ascomycota</taxon>
        <taxon>Pezizomycotina</taxon>
        <taxon>Sordariomycetes</taxon>
        <taxon>Hypocreomycetidae</taxon>
        <taxon>Hypocreales</taxon>
        <taxon>Bionectriaceae</taxon>
        <taxon>Hapsidospora</taxon>
    </lineage>
</organism>
<dbReference type="OrthoDB" id="3219396at2759"/>
<dbReference type="Pfam" id="PF25499">
    <property type="entry name" value="Beta-prop_pof12"/>
    <property type="match status" value="1"/>
</dbReference>
<dbReference type="SMART" id="SM00256">
    <property type="entry name" value="FBOX"/>
    <property type="match status" value="1"/>
</dbReference>
<dbReference type="AlphaFoldDB" id="A0A086SZL3"/>
<sequence length="620" mass="68837">MPPEQHDPLTSTATASSSPTRDPASDKHRKRHHSQQQQQQQQPQSRGHAMQIKRRLSHREDGGGGDDDDGDTERYDDRRRRRRYKRIRVSPDNTVASRPPSRDIISTLPPELLVRILSYLGETTLLEISTVSRLFHRITSDHQLWRHHYYRRFILPRAHLIPGFRKSGCKTAGAGLGSAGAGRWSTSRPEPTTDRSTGCVDWKKSYKLLHNWARGRCDVGEVQLHPRERMSLGKTLVKVVEGLAITADATSGLLVWDLRTRAPLVQTGLDLDGDRGDVRPTCLAVDDERLALRELGVAVGFEDGTFGVWRMDLDKRQPVQICHRDRGPYGELEAVAYCHPYLLAAATSGSISLWSLDQPRRVDSDKGMDDAVRVPCMLRSLKSHSTRPPLTLSVRRVSSSVVASIAYTLDTVGGWCIGIQDLDIRPSPNHALPEIIDSRIAHTIPTSTRGSGSSTPSSSPPSSPGCPARDHHHHHHPDGPIRLCYSHPYLLATLPDNTLLLHLCTTTPSALTISPGIRLWGHTSGISDAEITTRGKAVSVSARGDEIRVWELEGRMGGSSVEVRPRQHGEHGVASSAWAMSMSPTVMDYRRNKVGFDDEMVIVLKETLDGRESLMVYDFT</sequence>
<evidence type="ECO:0000256" key="1">
    <source>
        <dbReference type="SAM" id="MobiDB-lite"/>
    </source>
</evidence>
<dbReference type="InterPro" id="IPR015943">
    <property type="entry name" value="WD40/YVTN_repeat-like_dom_sf"/>
</dbReference>
<dbReference type="EMBL" id="JPKY01000091">
    <property type="protein sequence ID" value="KFH42545.1"/>
    <property type="molecule type" value="Genomic_DNA"/>
</dbReference>